<keyword evidence="5" id="KW-1185">Reference proteome</keyword>
<name>A0ABT1I9R9_9PSEU</name>
<dbReference type="Proteomes" id="UP001205185">
    <property type="component" value="Unassembled WGS sequence"/>
</dbReference>
<comment type="caution">
    <text evidence="4">The sequence shown here is derived from an EMBL/GenBank/DDBJ whole genome shotgun (WGS) entry which is preliminary data.</text>
</comment>
<accession>A0ABT1I9R9</accession>
<gene>
    <name evidence="4" type="ORF">LV75_001872</name>
</gene>
<evidence type="ECO:0000256" key="2">
    <source>
        <dbReference type="ARBA" id="ARBA00023002"/>
    </source>
</evidence>
<dbReference type="PANTHER" id="PTHR44196:SF1">
    <property type="entry name" value="DEHYDROGENASE_REDUCTASE SDR FAMILY MEMBER 7B"/>
    <property type="match status" value="1"/>
</dbReference>
<proteinExistence type="inferred from homology"/>
<reference evidence="4 5" key="1">
    <citation type="submission" date="2022-06" db="EMBL/GenBank/DDBJ databases">
        <title>Genomic Encyclopedia of Archaeal and Bacterial Type Strains, Phase II (KMG-II): from individual species to whole genera.</title>
        <authorList>
            <person name="Goeker M."/>
        </authorList>
    </citation>
    <scope>NUCLEOTIDE SEQUENCE [LARGE SCALE GENOMIC DNA]</scope>
    <source>
        <strain evidence="4 5">DSM 44255</strain>
    </source>
</reference>
<dbReference type="Gene3D" id="3.40.50.720">
    <property type="entry name" value="NAD(P)-binding Rossmann-like Domain"/>
    <property type="match status" value="1"/>
</dbReference>
<dbReference type="RefSeq" id="WP_253886382.1">
    <property type="nucleotide sequence ID" value="NZ_BAAAVB010000004.1"/>
</dbReference>
<dbReference type="PRINTS" id="PR00080">
    <property type="entry name" value="SDRFAMILY"/>
</dbReference>
<dbReference type="Pfam" id="PF00106">
    <property type="entry name" value="adh_short"/>
    <property type="match status" value="1"/>
</dbReference>
<evidence type="ECO:0000256" key="1">
    <source>
        <dbReference type="ARBA" id="ARBA00006484"/>
    </source>
</evidence>
<evidence type="ECO:0000313" key="5">
    <source>
        <dbReference type="Proteomes" id="UP001205185"/>
    </source>
</evidence>
<dbReference type="SUPFAM" id="SSF51735">
    <property type="entry name" value="NAD(P)-binding Rossmann-fold domains"/>
    <property type="match status" value="1"/>
</dbReference>
<comment type="similarity">
    <text evidence="1 3">Belongs to the short-chain dehydrogenases/reductases (SDR) family.</text>
</comment>
<organism evidence="4 5">
    <name type="scientific">Actinokineospora diospyrosa</name>
    <dbReference type="NCBI Taxonomy" id="103728"/>
    <lineage>
        <taxon>Bacteria</taxon>
        <taxon>Bacillati</taxon>
        <taxon>Actinomycetota</taxon>
        <taxon>Actinomycetes</taxon>
        <taxon>Pseudonocardiales</taxon>
        <taxon>Pseudonocardiaceae</taxon>
        <taxon>Actinokineospora</taxon>
    </lineage>
</organism>
<dbReference type="PANTHER" id="PTHR44196">
    <property type="entry name" value="DEHYDROGENASE/REDUCTASE SDR FAMILY MEMBER 7B"/>
    <property type="match status" value="1"/>
</dbReference>
<dbReference type="PRINTS" id="PR00081">
    <property type="entry name" value="GDHRDH"/>
</dbReference>
<sequence>MRVEEMGMELAGRTVLVTGGARGVGLELTRQLVGLGARVVAVGRDAAALDAVVAEHGSRVSGYVVDLADPVATAGFVAAVVRWHPELSVVINNAGVQTPVEYLRDDVTHARAAARQEIAINLEAVVTLSTGLLPWLSERDSAAIVNITTGLALAPKASAPVYCATKAAVRTFTRALRYQCEADAPHVKVIDAVFPLVDTDMTRGRGTNKITATAAATAVLNSIRRGAPIAYIGKTGLLNTIMRVSPALGHKIMRAS</sequence>
<dbReference type="InterPro" id="IPR036291">
    <property type="entry name" value="NAD(P)-bd_dom_sf"/>
</dbReference>
<keyword evidence="2" id="KW-0560">Oxidoreductase</keyword>
<evidence type="ECO:0000313" key="4">
    <source>
        <dbReference type="EMBL" id="MCP2269384.1"/>
    </source>
</evidence>
<evidence type="ECO:0000256" key="3">
    <source>
        <dbReference type="RuleBase" id="RU000363"/>
    </source>
</evidence>
<protein>
    <submittedName>
        <fullName evidence="4">Oxidoreductase</fullName>
    </submittedName>
</protein>
<dbReference type="EMBL" id="JAMTCO010000004">
    <property type="protein sequence ID" value="MCP2269384.1"/>
    <property type="molecule type" value="Genomic_DNA"/>
</dbReference>
<dbReference type="InterPro" id="IPR002347">
    <property type="entry name" value="SDR_fam"/>
</dbReference>